<dbReference type="EMBL" id="OX459126">
    <property type="protein sequence ID" value="CAI9117288.1"/>
    <property type="molecule type" value="Genomic_DNA"/>
</dbReference>
<reference evidence="1" key="1">
    <citation type="submission" date="2023-03" db="EMBL/GenBank/DDBJ databases">
        <authorList>
            <person name="Julca I."/>
        </authorList>
    </citation>
    <scope>NUCLEOTIDE SEQUENCE</scope>
</reference>
<sequence length="343" mass="37662">MPDVPDSSLLLESGTREMYGQVISTSYRRGSLIEDKSKGESQMGQAGSSMGLDDVFDHASLDLQNVSDNDDVPAEDIDSEGFNNFIGDSPPHSPPARRSNIIRLRVRGLGAASASASASASSSAFKKVVLLGHVAHRLTDKLYKPSLEMDTRVTYFKLLKEWKGSMLTEAQILLVGRLITAQPGTIDCKTLIMRALRITSQTLQTSKVIHGGGVQSGLVPKTGRAATLALDQVTAWLWVMLGNMWFTDRSGTRIRVAILSEFIDGLVTVAIFLGVEWLPFCPDPVFDDLRTIYSGWIQYRDIIEPYLPSRVLRQIGYIQVIPPPIPHPLGANRSGNHHAYKVS</sequence>
<evidence type="ECO:0000313" key="1">
    <source>
        <dbReference type="EMBL" id="CAI9117288.1"/>
    </source>
</evidence>
<accession>A0AAV1EC72</accession>
<keyword evidence="2" id="KW-1185">Reference proteome</keyword>
<name>A0AAV1EC72_OLDCO</name>
<dbReference type="Proteomes" id="UP001161247">
    <property type="component" value="Chromosome 9"/>
</dbReference>
<evidence type="ECO:0000313" key="2">
    <source>
        <dbReference type="Proteomes" id="UP001161247"/>
    </source>
</evidence>
<dbReference type="AlphaFoldDB" id="A0AAV1EC72"/>
<organism evidence="1 2">
    <name type="scientific">Oldenlandia corymbosa var. corymbosa</name>
    <dbReference type="NCBI Taxonomy" id="529605"/>
    <lineage>
        <taxon>Eukaryota</taxon>
        <taxon>Viridiplantae</taxon>
        <taxon>Streptophyta</taxon>
        <taxon>Embryophyta</taxon>
        <taxon>Tracheophyta</taxon>
        <taxon>Spermatophyta</taxon>
        <taxon>Magnoliopsida</taxon>
        <taxon>eudicotyledons</taxon>
        <taxon>Gunneridae</taxon>
        <taxon>Pentapetalae</taxon>
        <taxon>asterids</taxon>
        <taxon>lamiids</taxon>
        <taxon>Gentianales</taxon>
        <taxon>Rubiaceae</taxon>
        <taxon>Rubioideae</taxon>
        <taxon>Spermacoceae</taxon>
        <taxon>Hedyotis-Oldenlandia complex</taxon>
        <taxon>Oldenlandia</taxon>
    </lineage>
</organism>
<proteinExistence type="predicted"/>
<gene>
    <name evidence="1" type="ORF">OLC1_LOCUS23373</name>
</gene>
<protein>
    <submittedName>
        <fullName evidence="1">OLC1v1018649C1</fullName>
    </submittedName>
</protein>